<dbReference type="PANTHER" id="PTHR33824">
    <property type="entry name" value="POLYKETIDE CYCLASE/DEHYDRASE AND LIPID TRANSPORT SUPERFAMILY PROTEIN"/>
    <property type="match status" value="1"/>
</dbReference>
<sequence length="230" mass="25128">MSSIEQSVDVNVPIRTAYNQWTQFESFPEFMEGVESIKQLSDTRTAWVVEIAGVRREFEAEITEQHPDERVAWKSVERPHQAGVVTFHHLGPDSTRVTLQMEYDPEGFVETVGDWLQIVRLRVRGDMERFKTFIESRGDETGAWRGDVPGPHERGDAGTAGTGDQRPGEHHGTGTGGGHGFDEAVPSPPPRTGGQSYPPDPSLPPPGGTPLPPPGRGLGEEPPPAPGPRI</sequence>
<evidence type="ECO:0000259" key="2">
    <source>
        <dbReference type="Pfam" id="PF03364"/>
    </source>
</evidence>
<reference evidence="3 4" key="1">
    <citation type="submission" date="2024-09" db="EMBL/GenBank/DDBJ databases">
        <authorList>
            <person name="Sun Q."/>
            <person name="Mori K."/>
        </authorList>
    </citation>
    <scope>NUCLEOTIDE SEQUENCE [LARGE SCALE GENOMIC DNA]</scope>
    <source>
        <strain evidence="3 4">JCM 3028</strain>
    </source>
</reference>
<feature type="compositionally biased region" description="Pro residues" evidence="1">
    <location>
        <begin position="198"/>
        <end position="230"/>
    </location>
</feature>
<dbReference type="RefSeq" id="WP_344746344.1">
    <property type="nucleotide sequence ID" value="NZ_BAAAWW010000092.1"/>
</dbReference>
<name>A0ABV5TP31_9ACTN</name>
<dbReference type="CDD" id="cd07817">
    <property type="entry name" value="SRPBCC_8"/>
    <property type="match status" value="1"/>
</dbReference>
<evidence type="ECO:0000256" key="1">
    <source>
        <dbReference type="SAM" id="MobiDB-lite"/>
    </source>
</evidence>
<dbReference type="SUPFAM" id="SSF55961">
    <property type="entry name" value="Bet v1-like"/>
    <property type="match status" value="1"/>
</dbReference>
<dbReference type="InterPro" id="IPR005031">
    <property type="entry name" value="COQ10_START"/>
</dbReference>
<proteinExistence type="predicted"/>
<protein>
    <submittedName>
        <fullName evidence="3">SRPBCC family protein</fullName>
    </submittedName>
</protein>
<keyword evidence="4" id="KW-1185">Reference proteome</keyword>
<dbReference type="InterPro" id="IPR047137">
    <property type="entry name" value="ORF3"/>
</dbReference>
<dbReference type="InterPro" id="IPR023393">
    <property type="entry name" value="START-like_dom_sf"/>
</dbReference>
<dbReference type="Gene3D" id="3.30.530.20">
    <property type="match status" value="1"/>
</dbReference>
<gene>
    <name evidence="3" type="ORF">ACFFRH_30595</name>
</gene>
<feature type="region of interest" description="Disordered" evidence="1">
    <location>
        <begin position="140"/>
        <end position="230"/>
    </location>
</feature>
<dbReference type="Proteomes" id="UP001589610">
    <property type="component" value="Unassembled WGS sequence"/>
</dbReference>
<accession>A0ABV5TP31</accession>
<evidence type="ECO:0000313" key="3">
    <source>
        <dbReference type="EMBL" id="MFB9679855.1"/>
    </source>
</evidence>
<organism evidence="3 4">
    <name type="scientific">Streptosporangium vulgare</name>
    <dbReference type="NCBI Taxonomy" id="46190"/>
    <lineage>
        <taxon>Bacteria</taxon>
        <taxon>Bacillati</taxon>
        <taxon>Actinomycetota</taxon>
        <taxon>Actinomycetes</taxon>
        <taxon>Streptosporangiales</taxon>
        <taxon>Streptosporangiaceae</taxon>
        <taxon>Streptosporangium</taxon>
    </lineage>
</organism>
<dbReference type="Pfam" id="PF03364">
    <property type="entry name" value="Polyketide_cyc"/>
    <property type="match status" value="1"/>
</dbReference>
<comment type="caution">
    <text evidence="3">The sequence shown here is derived from an EMBL/GenBank/DDBJ whole genome shotgun (WGS) entry which is preliminary data.</text>
</comment>
<evidence type="ECO:0000313" key="4">
    <source>
        <dbReference type="Proteomes" id="UP001589610"/>
    </source>
</evidence>
<dbReference type="EMBL" id="JBHMBS010000018">
    <property type="protein sequence ID" value="MFB9679855.1"/>
    <property type="molecule type" value="Genomic_DNA"/>
</dbReference>
<dbReference type="PANTHER" id="PTHR33824:SF7">
    <property type="entry name" value="POLYKETIDE CYCLASE_DEHYDRASE AND LIPID TRANSPORT SUPERFAMILY PROTEIN"/>
    <property type="match status" value="1"/>
</dbReference>
<feature type="domain" description="Coenzyme Q-binding protein COQ10 START" evidence="2">
    <location>
        <begin position="10"/>
        <end position="129"/>
    </location>
</feature>